<comment type="caution">
    <text evidence="5">The sequence shown here is derived from an EMBL/GenBank/DDBJ whole genome shotgun (WGS) entry which is preliminary data.</text>
</comment>
<dbReference type="PANTHER" id="PTHR43464">
    <property type="entry name" value="METHYLTRANSFERASE"/>
    <property type="match status" value="1"/>
</dbReference>
<name>A0A840F8G3_9SPHN</name>
<dbReference type="Gene3D" id="3.40.50.150">
    <property type="entry name" value="Vaccinia Virus protein VP39"/>
    <property type="match status" value="1"/>
</dbReference>
<dbReference type="Pfam" id="PF13649">
    <property type="entry name" value="Methyltransf_25"/>
    <property type="match status" value="1"/>
</dbReference>
<evidence type="ECO:0000313" key="5">
    <source>
        <dbReference type="EMBL" id="MBB4154009.1"/>
    </source>
</evidence>
<keyword evidence="3" id="KW-0949">S-adenosyl-L-methionine</keyword>
<proteinExistence type="predicted"/>
<accession>A0A840F8G3</accession>
<evidence type="ECO:0000256" key="1">
    <source>
        <dbReference type="ARBA" id="ARBA00022603"/>
    </source>
</evidence>
<protein>
    <submittedName>
        <fullName evidence="5">SAM-dependent methyltransferase</fullName>
    </submittedName>
</protein>
<sequence>MTVTDEWTGIVGDVWAKEWRRTDRCFADLAQRLDAAIADVAPEEGRALDIGCGAGSTSLSLARAHPLLAITGVDVSPALIAVARSRSIDHPQVDWRVGDIAVDPLPRPMNLAVSRHGVMFFADPVAALARLRDVMTPGAPLVFSCFADPAANGFADPLVEAVIGTPTPARPPGYQPGPFGFADRDATAAMLAAAGWRDAGAEQVAFGYVAGEGDDAVADAAAFFTRIGPIARALRDLPDHGAARERLTAVLGDHVSGNRVVLPALAWIWRARA</sequence>
<dbReference type="GO" id="GO:0032259">
    <property type="term" value="P:methylation"/>
    <property type="evidence" value="ECO:0007669"/>
    <property type="project" value="UniProtKB-KW"/>
</dbReference>
<evidence type="ECO:0000313" key="6">
    <source>
        <dbReference type="Proteomes" id="UP000529795"/>
    </source>
</evidence>
<dbReference type="RefSeq" id="WP_183984150.1">
    <property type="nucleotide sequence ID" value="NZ_JACIEV010000005.1"/>
</dbReference>
<dbReference type="InterPro" id="IPR041698">
    <property type="entry name" value="Methyltransf_25"/>
</dbReference>
<dbReference type="CDD" id="cd02440">
    <property type="entry name" value="AdoMet_MTases"/>
    <property type="match status" value="1"/>
</dbReference>
<dbReference type="InterPro" id="IPR029063">
    <property type="entry name" value="SAM-dependent_MTases_sf"/>
</dbReference>
<dbReference type="AlphaFoldDB" id="A0A840F8G3"/>
<dbReference type="EMBL" id="JACIEV010000005">
    <property type="protein sequence ID" value="MBB4154009.1"/>
    <property type="molecule type" value="Genomic_DNA"/>
</dbReference>
<keyword evidence="6" id="KW-1185">Reference proteome</keyword>
<dbReference type="GO" id="GO:0008168">
    <property type="term" value="F:methyltransferase activity"/>
    <property type="evidence" value="ECO:0007669"/>
    <property type="project" value="UniProtKB-KW"/>
</dbReference>
<organism evidence="5 6">
    <name type="scientific">Sphingomonas jinjuensis</name>
    <dbReference type="NCBI Taxonomy" id="535907"/>
    <lineage>
        <taxon>Bacteria</taxon>
        <taxon>Pseudomonadati</taxon>
        <taxon>Pseudomonadota</taxon>
        <taxon>Alphaproteobacteria</taxon>
        <taxon>Sphingomonadales</taxon>
        <taxon>Sphingomonadaceae</taxon>
        <taxon>Sphingomonas</taxon>
    </lineage>
</organism>
<feature type="domain" description="Methyltransferase" evidence="4">
    <location>
        <begin position="48"/>
        <end position="138"/>
    </location>
</feature>
<reference evidence="5 6" key="1">
    <citation type="submission" date="2020-08" db="EMBL/GenBank/DDBJ databases">
        <title>Genomic Encyclopedia of Type Strains, Phase IV (KMG-IV): sequencing the most valuable type-strain genomes for metagenomic binning, comparative biology and taxonomic classification.</title>
        <authorList>
            <person name="Goeker M."/>
        </authorList>
    </citation>
    <scope>NUCLEOTIDE SEQUENCE [LARGE SCALE GENOMIC DNA]</scope>
    <source>
        <strain evidence="5 6">YC6723</strain>
    </source>
</reference>
<evidence type="ECO:0000256" key="2">
    <source>
        <dbReference type="ARBA" id="ARBA00022679"/>
    </source>
</evidence>
<dbReference type="SUPFAM" id="SSF53335">
    <property type="entry name" value="S-adenosyl-L-methionine-dependent methyltransferases"/>
    <property type="match status" value="1"/>
</dbReference>
<keyword evidence="2 5" id="KW-0808">Transferase</keyword>
<evidence type="ECO:0000256" key="3">
    <source>
        <dbReference type="ARBA" id="ARBA00022691"/>
    </source>
</evidence>
<gene>
    <name evidence="5" type="ORF">GGQ80_001919</name>
</gene>
<dbReference type="PANTHER" id="PTHR43464:SF19">
    <property type="entry name" value="UBIQUINONE BIOSYNTHESIS O-METHYLTRANSFERASE, MITOCHONDRIAL"/>
    <property type="match status" value="1"/>
</dbReference>
<dbReference type="Proteomes" id="UP000529795">
    <property type="component" value="Unassembled WGS sequence"/>
</dbReference>
<evidence type="ECO:0000259" key="4">
    <source>
        <dbReference type="Pfam" id="PF13649"/>
    </source>
</evidence>
<keyword evidence="1 5" id="KW-0489">Methyltransferase</keyword>